<evidence type="ECO:0000256" key="1">
    <source>
        <dbReference type="ARBA" id="ARBA00006484"/>
    </source>
</evidence>
<organism evidence="4 5">
    <name type="scientific">Talaromyces proteolyticus</name>
    <dbReference type="NCBI Taxonomy" id="1131652"/>
    <lineage>
        <taxon>Eukaryota</taxon>
        <taxon>Fungi</taxon>
        <taxon>Dikarya</taxon>
        <taxon>Ascomycota</taxon>
        <taxon>Pezizomycotina</taxon>
        <taxon>Eurotiomycetes</taxon>
        <taxon>Eurotiomycetidae</taxon>
        <taxon>Eurotiales</taxon>
        <taxon>Trichocomaceae</taxon>
        <taxon>Talaromyces</taxon>
        <taxon>Talaromyces sect. Bacilispori</taxon>
    </lineage>
</organism>
<dbReference type="InterPro" id="IPR002347">
    <property type="entry name" value="SDR_fam"/>
</dbReference>
<dbReference type="AlphaFoldDB" id="A0AAD4Q385"/>
<keyword evidence="2" id="KW-0521">NADP</keyword>
<dbReference type="InterPro" id="IPR036291">
    <property type="entry name" value="NAD(P)-bd_dom_sf"/>
</dbReference>
<comment type="caution">
    <text evidence="4">The sequence shown here is derived from an EMBL/GenBank/DDBJ whole genome shotgun (WGS) entry which is preliminary data.</text>
</comment>
<evidence type="ECO:0000256" key="2">
    <source>
        <dbReference type="ARBA" id="ARBA00022857"/>
    </source>
</evidence>
<keyword evidence="3" id="KW-0560">Oxidoreductase</keyword>
<dbReference type="CDD" id="cd05233">
    <property type="entry name" value="SDR_c"/>
    <property type="match status" value="1"/>
</dbReference>
<dbReference type="Gene3D" id="3.40.50.720">
    <property type="entry name" value="NAD(P)-binding Rossmann-like Domain"/>
    <property type="match status" value="1"/>
</dbReference>
<dbReference type="GeneID" id="70251944"/>
<dbReference type="GO" id="GO:0016491">
    <property type="term" value="F:oxidoreductase activity"/>
    <property type="evidence" value="ECO:0007669"/>
    <property type="project" value="UniProtKB-KW"/>
</dbReference>
<dbReference type="Proteomes" id="UP001201262">
    <property type="component" value="Unassembled WGS sequence"/>
</dbReference>
<dbReference type="EMBL" id="JAJTJA010000003">
    <property type="protein sequence ID" value="KAH8701512.1"/>
    <property type="molecule type" value="Genomic_DNA"/>
</dbReference>
<evidence type="ECO:0000313" key="5">
    <source>
        <dbReference type="Proteomes" id="UP001201262"/>
    </source>
</evidence>
<dbReference type="SUPFAM" id="SSF51735">
    <property type="entry name" value="NAD(P)-binding Rossmann-fold domains"/>
    <property type="match status" value="1"/>
</dbReference>
<dbReference type="FunFam" id="3.40.50.720:FF:000084">
    <property type="entry name" value="Short-chain dehydrogenase reductase"/>
    <property type="match status" value="1"/>
</dbReference>
<dbReference type="PROSITE" id="PS00061">
    <property type="entry name" value="ADH_SHORT"/>
    <property type="match status" value="1"/>
</dbReference>
<name>A0AAD4Q385_9EURO</name>
<dbReference type="InterPro" id="IPR020904">
    <property type="entry name" value="Sc_DH/Rdtase_CS"/>
</dbReference>
<protein>
    <submittedName>
        <fullName evidence="4">3-oxoacyl-reductase</fullName>
    </submittedName>
</protein>
<proteinExistence type="inferred from homology"/>
<dbReference type="Pfam" id="PF13561">
    <property type="entry name" value="adh_short_C2"/>
    <property type="match status" value="1"/>
</dbReference>
<evidence type="ECO:0000256" key="3">
    <source>
        <dbReference type="ARBA" id="ARBA00023002"/>
    </source>
</evidence>
<sequence length="254" mass="26672">MASTQGFHGKIIAVSGAASGIGLATAHYLAQRGSSLSLLDIQQKALEDAAELIRKSTNTRVLTTTGDISKNEHVERWIMSTISEFGRLDGAANVAGIFVESTDRGGIANMTDEVWNTVLGVNLTGMMFCLRAQLKVISNGGSIVNTSSVAGLLGSSQFPAYSTSKHGVIGLSKCAAREGGSREVRVNAIVPGEIHTPMSSRASELITVPGFTSKRAIKRAGTPEEVAALIAFLLGDESRFITGSVYQIDGGRIC</sequence>
<gene>
    <name evidence="4" type="ORF">BGW36DRAFT_445048</name>
</gene>
<accession>A0AAD4Q385</accession>
<dbReference type="PRINTS" id="PR00081">
    <property type="entry name" value="GDHRDH"/>
</dbReference>
<reference evidence="4" key="1">
    <citation type="submission" date="2021-12" db="EMBL/GenBank/DDBJ databases">
        <title>Convergent genome expansion in fungi linked to evolution of root-endophyte symbiosis.</title>
        <authorList>
            <consortium name="DOE Joint Genome Institute"/>
            <person name="Ke Y.-H."/>
            <person name="Bonito G."/>
            <person name="Liao H.-L."/>
            <person name="Looney B."/>
            <person name="Rojas-Flechas A."/>
            <person name="Nash J."/>
            <person name="Hameed K."/>
            <person name="Schadt C."/>
            <person name="Martin F."/>
            <person name="Crous P.W."/>
            <person name="Miettinen O."/>
            <person name="Magnuson J.K."/>
            <person name="Labbe J."/>
            <person name="Jacobson D."/>
            <person name="Doktycz M.J."/>
            <person name="Veneault-Fourrey C."/>
            <person name="Kuo A."/>
            <person name="Mondo S."/>
            <person name="Calhoun S."/>
            <person name="Riley R."/>
            <person name="Ohm R."/>
            <person name="LaButti K."/>
            <person name="Andreopoulos B."/>
            <person name="Pangilinan J."/>
            <person name="Nolan M."/>
            <person name="Tritt A."/>
            <person name="Clum A."/>
            <person name="Lipzen A."/>
            <person name="Daum C."/>
            <person name="Barry K."/>
            <person name="Grigoriev I.V."/>
            <person name="Vilgalys R."/>
        </authorList>
    </citation>
    <scope>NUCLEOTIDE SEQUENCE</scope>
    <source>
        <strain evidence="4">PMI_201</strain>
    </source>
</reference>
<dbReference type="PANTHER" id="PTHR24321">
    <property type="entry name" value="DEHYDROGENASES, SHORT CHAIN"/>
    <property type="match status" value="1"/>
</dbReference>
<dbReference type="RefSeq" id="XP_046074888.1">
    <property type="nucleotide sequence ID" value="XM_046221657.1"/>
</dbReference>
<dbReference type="PRINTS" id="PR00080">
    <property type="entry name" value="SDRFAMILY"/>
</dbReference>
<keyword evidence="5" id="KW-1185">Reference proteome</keyword>
<dbReference type="PANTHER" id="PTHR24321:SF8">
    <property type="entry name" value="ESTRADIOL 17-BETA-DEHYDROGENASE 8-RELATED"/>
    <property type="match status" value="1"/>
</dbReference>
<evidence type="ECO:0000313" key="4">
    <source>
        <dbReference type="EMBL" id="KAH8701512.1"/>
    </source>
</evidence>
<comment type="similarity">
    <text evidence="1">Belongs to the short-chain dehydrogenases/reductases (SDR) family.</text>
</comment>